<comment type="caution">
    <text evidence="3">The sequence shown here is derived from an EMBL/GenBank/DDBJ whole genome shotgun (WGS) entry which is preliminary data.</text>
</comment>
<accession>A0A9N8VAH8</accession>
<sequence length="78" mass="8791">MMKKEIKDAVSLLDNILNKLNDRLNKIDDRLNKLDDRTHTLAVDIAYVKAHLGLTELKQDSPATPVSPSQTKDHIIAE</sequence>
<dbReference type="Proteomes" id="UP000789375">
    <property type="component" value="Unassembled WGS sequence"/>
</dbReference>
<feature type="coiled-coil region" evidence="1">
    <location>
        <begin position="3"/>
        <end position="37"/>
    </location>
</feature>
<evidence type="ECO:0000313" key="3">
    <source>
        <dbReference type="EMBL" id="CAG8448818.1"/>
    </source>
</evidence>
<evidence type="ECO:0000256" key="2">
    <source>
        <dbReference type="SAM" id="MobiDB-lite"/>
    </source>
</evidence>
<reference evidence="3" key="1">
    <citation type="submission" date="2021-06" db="EMBL/GenBank/DDBJ databases">
        <authorList>
            <person name="Kallberg Y."/>
            <person name="Tangrot J."/>
            <person name="Rosling A."/>
        </authorList>
    </citation>
    <scope>NUCLEOTIDE SEQUENCE</scope>
    <source>
        <strain evidence="3">87-6 pot B 2015</strain>
    </source>
</reference>
<dbReference type="EMBL" id="CAJVPP010000155">
    <property type="protein sequence ID" value="CAG8448818.1"/>
    <property type="molecule type" value="Genomic_DNA"/>
</dbReference>
<proteinExistence type="predicted"/>
<gene>
    <name evidence="3" type="ORF">FMOSSE_LOCUS1367</name>
</gene>
<keyword evidence="4" id="KW-1185">Reference proteome</keyword>
<evidence type="ECO:0000313" key="4">
    <source>
        <dbReference type="Proteomes" id="UP000789375"/>
    </source>
</evidence>
<protein>
    <submittedName>
        <fullName evidence="3">2997_t:CDS:1</fullName>
    </submittedName>
</protein>
<organism evidence="3 4">
    <name type="scientific">Funneliformis mosseae</name>
    <name type="common">Endomycorrhizal fungus</name>
    <name type="synonym">Glomus mosseae</name>
    <dbReference type="NCBI Taxonomy" id="27381"/>
    <lineage>
        <taxon>Eukaryota</taxon>
        <taxon>Fungi</taxon>
        <taxon>Fungi incertae sedis</taxon>
        <taxon>Mucoromycota</taxon>
        <taxon>Glomeromycotina</taxon>
        <taxon>Glomeromycetes</taxon>
        <taxon>Glomerales</taxon>
        <taxon>Glomeraceae</taxon>
        <taxon>Funneliformis</taxon>
    </lineage>
</organism>
<name>A0A9N8VAH8_FUNMO</name>
<feature type="region of interest" description="Disordered" evidence="2">
    <location>
        <begin position="58"/>
        <end position="78"/>
    </location>
</feature>
<keyword evidence="1" id="KW-0175">Coiled coil</keyword>
<feature type="compositionally biased region" description="Polar residues" evidence="2">
    <location>
        <begin position="61"/>
        <end position="70"/>
    </location>
</feature>
<evidence type="ECO:0000256" key="1">
    <source>
        <dbReference type="SAM" id="Coils"/>
    </source>
</evidence>
<dbReference type="AlphaFoldDB" id="A0A9N8VAH8"/>